<comment type="function">
    <text evidence="5">Catalyzes the interconversion between ADP-D-glycero-beta-D-manno-heptose and ADP-L-glycero-beta-D-manno-heptose via an epimerization at carbon 6 of the heptose.</text>
</comment>
<feature type="active site" description="Proton acceptor" evidence="5">
    <location>
        <position position="178"/>
    </location>
</feature>
<dbReference type="PANTHER" id="PTHR43103:SF3">
    <property type="entry name" value="ADP-L-GLYCERO-D-MANNO-HEPTOSE-6-EPIMERASE"/>
    <property type="match status" value="1"/>
</dbReference>
<feature type="binding site" evidence="5">
    <location>
        <begin position="75"/>
        <end position="79"/>
    </location>
    <ligand>
        <name>NADP(+)</name>
        <dbReference type="ChEBI" id="CHEBI:58349"/>
    </ligand>
</feature>
<feature type="binding site" evidence="5">
    <location>
        <position position="92"/>
    </location>
    <ligand>
        <name>NADP(+)</name>
        <dbReference type="ChEBI" id="CHEBI:58349"/>
    </ligand>
</feature>
<dbReference type="Pfam" id="PF01370">
    <property type="entry name" value="Epimerase"/>
    <property type="match status" value="1"/>
</dbReference>
<dbReference type="SUPFAM" id="SSF51735">
    <property type="entry name" value="NAD(P)-binding Rossmann-fold domains"/>
    <property type="match status" value="1"/>
</dbReference>
<dbReference type="EMBL" id="CP016303">
    <property type="protein sequence ID" value="ASX26222.1"/>
    <property type="molecule type" value="Genomic_DNA"/>
</dbReference>
<dbReference type="InterPro" id="IPR011912">
    <property type="entry name" value="Heptose_epim"/>
</dbReference>
<dbReference type="GO" id="GO:0008712">
    <property type="term" value="F:ADP-glyceromanno-heptose 6-epimerase activity"/>
    <property type="evidence" value="ECO:0007669"/>
    <property type="project" value="UniProtKB-UniRule"/>
</dbReference>
<feature type="binding site" evidence="5">
    <location>
        <position position="178"/>
    </location>
    <ligand>
        <name>NADP(+)</name>
        <dbReference type="ChEBI" id="CHEBI:58349"/>
    </ligand>
</feature>
<evidence type="ECO:0000256" key="3">
    <source>
        <dbReference type="ARBA" id="ARBA00023235"/>
    </source>
</evidence>
<feature type="binding site" evidence="5">
    <location>
        <position position="38"/>
    </location>
    <ligand>
        <name>NADP(+)</name>
        <dbReference type="ChEBI" id="CHEBI:58349"/>
    </ligand>
</feature>
<dbReference type="UniPathway" id="UPA00356">
    <property type="reaction ID" value="UER00440"/>
</dbReference>
<dbReference type="GO" id="GO:0050661">
    <property type="term" value="F:NADP binding"/>
    <property type="evidence" value="ECO:0007669"/>
    <property type="project" value="InterPro"/>
</dbReference>
<feature type="binding site" evidence="5">
    <location>
        <position position="170"/>
    </location>
    <ligand>
        <name>NADP(+)</name>
        <dbReference type="ChEBI" id="CHEBI:58349"/>
    </ligand>
</feature>
<feature type="active site" description="Proton acceptor" evidence="5">
    <location>
        <position position="140"/>
    </location>
</feature>
<dbReference type="Gene3D" id="3.90.25.10">
    <property type="entry name" value="UDP-galactose 4-epimerase, domain 1"/>
    <property type="match status" value="1"/>
</dbReference>
<feature type="binding site" evidence="5">
    <location>
        <position position="272"/>
    </location>
    <ligand>
        <name>substrate</name>
    </ligand>
</feature>
<dbReference type="Gene3D" id="3.40.50.720">
    <property type="entry name" value="NAD(P)-binding Rossmann-like Domain"/>
    <property type="match status" value="1"/>
</dbReference>
<gene>
    <name evidence="5" type="primary">hldD</name>
    <name evidence="6" type="ORF">BA171_03795</name>
</gene>
<evidence type="ECO:0000256" key="2">
    <source>
        <dbReference type="ARBA" id="ARBA00022857"/>
    </source>
</evidence>
<dbReference type="HAMAP" id="MF_01601">
    <property type="entry name" value="Heptose_epimerase"/>
    <property type="match status" value="1"/>
</dbReference>
<feature type="binding site" evidence="5">
    <location>
        <position position="53"/>
    </location>
    <ligand>
        <name>NADP(+)</name>
        <dbReference type="ChEBI" id="CHEBI:58349"/>
    </ligand>
</feature>
<feature type="binding site" evidence="5">
    <location>
        <position position="187"/>
    </location>
    <ligand>
        <name>substrate</name>
    </ligand>
</feature>
<dbReference type="OrthoDB" id="9803010at2"/>
<dbReference type="Proteomes" id="UP000216438">
    <property type="component" value="Chromosome"/>
</dbReference>
<dbReference type="GO" id="GO:0097171">
    <property type="term" value="P:ADP-L-glycero-beta-D-manno-heptose biosynthetic process"/>
    <property type="evidence" value="ECO:0007669"/>
    <property type="project" value="UniProtKB-UniPathway"/>
</dbReference>
<feature type="binding site" evidence="5">
    <location>
        <position position="144"/>
    </location>
    <ligand>
        <name>NADP(+)</name>
        <dbReference type="ChEBI" id="CHEBI:58349"/>
    </ligand>
</feature>
<feature type="binding site" evidence="5">
    <location>
        <begin position="31"/>
        <end position="32"/>
    </location>
    <ligand>
        <name>NADP(+)</name>
        <dbReference type="ChEBI" id="CHEBI:58349"/>
    </ligand>
</feature>
<comment type="cofactor">
    <cofactor evidence="5">
        <name>NADP(+)</name>
        <dbReference type="ChEBI" id="CHEBI:58349"/>
    </cofactor>
    <text evidence="5">Binds 1 NADP(+) per subunit.</text>
</comment>
<dbReference type="AlphaFoldDB" id="A0A249DZL7"/>
<reference evidence="7" key="1">
    <citation type="submission" date="2016-06" db="EMBL/GenBank/DDBJ databases">
        <authorList>
            <person name="Chen W."/>
            <person name="Hasegawa D.K."/>
        </authorList>
    </citation>
    <scope>NUCLEOTIDE SEQUENCE [LARGE SCALE GENOMIC DNA]</scope>
    <source>
        <strain evidence="7">MEAM1</strain>
    </source>
</reference>
<evidence type="ECO:0000313" key="7">
    <source>
        <dbReference type="Proteomes" id="UP000216438"/>
    </source>
</evidence>
<dbReference type="GO" id="GO:0009244">
    <property type="term" value="P:lipopolysaccharide core region biosynthetic process"/>
    <property type="evidence" value="ECO:0007669"/>
    <property type="project" value="UniProtKB-UniPathway"/>
</dbReference>
<accession>A0A249DZL7</accession>
<proteinExistence type="inferred from homology"/>
<comment type="catalytic activity">
    <reaction evidence="5">
        <text>ADP-D-glycero-beta-D-manno-heptose = ADP-L-glycero-beta-D-manno-heptose</text>
        <dbReference type="Rhea" id="RHEA:17577"/>
        <dbReference type="ChEBI" id="CHEBI:59967"/>
        <dbReference type="ChEBI" id="CHEBI:61506"/>
        <dbReference type="EC" id="5.1.3.20"/>
    </reaction>
</comment>
<dbReference type="PANTHER" id="PTHR43103">
    <property type="entry name" value="NUCLEOSIDE-DIPHOSPHATE-SUGAR EPIMERASE"/>
    <property type="match status" value="1"/>
</dbReference>
<comment type="similarity">
    <text evidence="5">Belongs to the NAD(P)-dependent epimerase/dehydratase family. HldD subfamily.</text>
</comment>
<feature type="binding site" evidence="5">
    <location>
        <position position="169"/>
    </location>
    <ligand>
        <name>substrate</name>
    </ligand>
</feature>
<evidence type="ECO:0000256" key="5">
    <source>
        <dbReference type="HAMAP-Rule" id="MF_01601"/>
    </source>
</evidence>
<evidence type="ECO:0000256" key="4">
    <source>
        <dbReference type="ARBA" id="ARBA00023277"/>
    </source>
</evidence>
<keyword evidence="4 5" id="KW-0119">Carbohydrate metabolism</keyword>
<feature type="binding site" evidence="5">
    <location>
        <begin position="201"/>
        <end position="204"/>
    </location>
    <ligand>
        <name>substrate</name>
    </ligand>
</feature>
<dbReference type="InterPro" id="IPR036291">
    <property type="entry name" value="NAD(P)-bd_dom_sf"/>
</dbReference>
<feature type="binding site" evidence="5">
    <location>
        <position position="209"/>
    </location>
    <ligand>
        <name>substrate</name>
    </ligand>
</feature>
<evidence type="ECO:0000313" key="6">
    <source>
        <dbReference type="EMBL" id="ASX26222.1"/>
    </source>
</evidence>
<dbReference type="RefSeq" id="WP_016856785.1">
    <property type="nucleotide sequence ID" value="NZ_CP016303.1"/>
</dbReference>
<dbReference type="EC" id="5.1.3.20" evidence="5"/>
<feature type="binding site" evidence="5">
    <location>
        <begin position="10"/>
        <end position="11"/>
    </location>
    <ligand>
        <name>NADP(+)</name>
        <dbReference type="ChEBI" id="CHEBI:58349"/>
    </ligand>
</feature>
<comment type="pathway">
    <text evidence="1">Bacterial outer membrane biogenesis; LPS core biosynthesis.</text>
</comment>
<protein>
    <recommendedName>
        <fullName evidence="5">ADP-L-glycero-D-manno-heptose-6-epimerase</fullName>
        <ecNumber evidence="5">5.1.3.20</ecNumber>
    </recommendedName>
    <alternativeName>
        <fullName evidence="5">ADP-L-glycero-beta-D-manno-heptose-6-epimerase</fullName>
        <shortName evidence="5">ADP-glyceromanno-heptose 6-epimerase</shortName>
        <shortName evidence="5">ADP-hep 6-epimerase</shortName>
        <shortName evidence="5">AGME</shortName>
    </alternativeName>
</protein>
<feature type="binding site" evidence="5">
    <location>
        <position position="180"/>
    </location>
    <ligand>
        <name>substrate</name>
    </ligand>
</feature>
<dbReference type="UniPathway" id="UPA00958"/>
<comment type="domain">
    <text evidence="5">Contains a large N-terminal NADP-binding domain, and a smaller C-terminal substrate-binding domain.</text>
</comment>
<keyword evidence="3 5" id="KW-0413">Isomerase</keyword>
<reference evidence="6 7" key="2">
    <citation type="submission" date="2017-09" db="EMBL/GenBank/DDBJ databases">
        <title>The genome of whitefly Bemisia tabaci, a global crop pest, provides novel insights into virus transmission, host adaptation and insecticide resistance.</title>
        <authorList>
            <person name="Kaur N."/>
            <person name="Kliot A."/>
            <person name="Pinheiro P.V."/>
            <person name="Luan J."/>
            <person name="Zheng Y."/>
            <person name="Liu W."/>
            <person name="Sun H."/>
            <person name="Yang X."/>
            <person name="Xu Y."/>
            <person name="Luo Y."/>
            <person name="Kruse A."/>
            <person name="Fisher T.W."/>
            <person name="Nelson D.R."/>
            <person name="Elimelech M."/>
            <person name="MacCoss M."/>
            <person name="Johnson R."/>
            <person name="Cohen E."/>
            <person name="Hunter W.B."/>
            <person name="Brown J.K."/>
            <person name="Jander G."/>
            <person name="Cilia M."/>
            <person name="Douglas A.E."/>
            <person name="Ghanim M."/>
            <person name="Simmons A.M."/>
            <person name="Wintermantel W.M."/>
            <person name="Ling K.-S."/>
            <person name="Fei Z."/>
        </authorList>
    </citation>
    <scope>NUCLEOTIDE SEQUENCE [LARGE SCALE GENOMIC DNA]</scope>
    <source>
        <strain evidence="6 7">MEAM1</strain>
    </source>
</reference>
<dbReference type="NCBIfam" id="TIGR02197">
    <property type="entry name" value="heptose_epim"/>
    <property type="match status" value="1"/>
</dbReference>
<comment type="subunit">
    <text evidence="5">Homopentamer.</text>
</comment>
<comment type="pathway">
    <text evidence="5">Nucleotide-sugar biosynthesis; ADP-L-glycero-beta-D-manno-heptose biosynthesis; ADP-L-glycero-beta-D-manno-heptose from D-glycero-beta-D-manno-heptose 7-phosphate: step 4/4.</text>
</comment>
<dbReference type="NCBIfam" id="NF008360">
    <property type="entry name" value="PRK11150.1"/>
    <property type="match status" value="1"/>
</dbReference>
<keyword evidence="2 5" id="KW-0521">NADP</keyword>
<organism evidence="6 7">
    <name type="scientific">Candidatus Hamiltonella defensa</name>
    <name type="common">Bemisia tabaci</name>
    <dbReference type="NCBI Taxonomy" id="672795"/>
    <lineage>
        <taxon>Bacteria</taxon>
        <taxon>Pseudomonadati</taxon>
        <taxon>Pseudomonadota</taxon>
        <taxon>Gammaproteobacteria</taxon>
        <taxon>Enterobacterales</taxon>
        <taxon>Enterobacteriaceae</taxon>
        <taxon>aphid secondary symbionts</taxon>
        <taxon>Candidatus Williamhamiltonella</taxon>
    </lineage>
</organism>
<sequence>MIIVTGGAGFIGSNIVRALNKIGYQDILVVDNLEKGAKFVNLVDLKIADYRDKDDFIASVRAKEVLGNIEAIFHLGACSSTMEWDGQFMMKNNYEYSKTLLHFCLKACIPFLYASSAAVYGGRTDCFIEELQYEKPLNIYGYSKFLFDQYVRKIWPKARAPICGFRYFNVYGPRETHKGSMASVVFHLDKQIKAGKPPQLFLGSEQFKRDFIFVDDVAQINLWCWQNQISGIFNCGTGHAASFQTLADTVVAYHNSKPVQYVDFPENLKGCYQTFTQADITKLRTIGYDKPFKPLDEGITHYLDWLNHQ</sequence>
<dbReference type="CDD" id="cd05248">
    <property type="entry name" value="ADP_GME_SDR_e"/>
    <property type="match status" value="1"/>
</dbReference>
<dbReference type="InterPro" id="IPR001509">
    <property type="entry name" value="Epimerase_deHydtase"/>
</dbReference>
<evidence type="ECO:0000256" key="1">
    <source>
        <dbReference type="ARBA" id="ARBA00004713"/>
    </source>
</evidence>
<name>A0A249DZL7_9ENTR</name>